<dbReference type="PROSITE" id="PS50943">
    <property type="entry name" value="HTH_CROC1"/>
    <property type="match status" value="1"/>
</dbReference>
<organism evidence="4 5">
    <name type="scientific">Enteractinococcus helveticum</name>
    <dbReference type="NCBI Taxonomy" id="1837282"/>
    <lineage>
        <taxon>Bacteria</taxon>
        <taxon>Bacillati</taxon>
        <taxon>Actinomycetota</taxon>
        <taxon>Actinomycetes</taxon>
        <taxon>Micrococcales</taxon>
        <taxon>Micrococcaceae</taxon>
    </lineage>
</organism>
<feature type="region of interest" description="Disordered" evidence="2">
    <location>
        <begin position="1"/>
        <end position="23"/>
    </location>
</feature>
<evidence type="ECO:0000256" key="2">
    <source>
        <dbReference type="SAM" id="MobiDB-lite"/>
    </source>
</evidence>
<sequence>MATRSFRDLATKNREKWSPSTHNLAQRLSAQLEAETTAQEALGRQLAEARKLAHLTQPQLAQQTGLQQADISRIEHGLGNPTRDTLLKLADALGMEIVLRPKEGETKVQI</sequence>
<evidence type="ECO:0000259" key="3">
    <source>
        <dbReference type="PROSITE" id="PS50943"/>
    </source>
</evidence>
<feature type="compositionally biased region" description="Basic and acidic residues" evidence="2">
    <location>
        <begin position="1"/>
        <end position="17"/>
    </location>
</feature>
<evidence type="ECO:0000256" key="1">
    <source>
        <dbReference type="ARBA" id="ARBA00023125"/>
    </source>
</evidence>
<comment type="caution">
    <text evidence="4">The sequence shown here is derived from an EMBL/GenBank/DDBJ whole genome shotgun (WGS) entry which is preliminary data.</text>
</comment>
<reference evidence="4 5" key="1">
    <citation type="submission" date="2016-04" db="EMBL/GenBank/DDBJ databases">
        <title>First whole genome shotgun sequence of the bacterium Enteractinococcus sp. strain UASWS1574.</title>
        <authorList>
            <person name="Crovadore J."/>
            <person name="Chablais R."/>
            <person name="Lefort F."/>
        </authorList>
    </citation>
    <scope>NUCLEOTIDE SEQUENCE [LARGE SCALE GENOMIC DNA]</scope>
    <source>
        <strain evidence="4 5">UASWS1574</strain>
    </source>
</reference>
<dbReference type="InterPro" id="IPR001387">
    <property type="entry name" value="Cro/C1-type_HTH"/>
</dbReference>
<dbReference type="InterPro" id="IPR010982">
    <property type="entry name" value="Lambda_DNA-bd_dom_sf"/>
</dbReference>
<dbReference type="GO" id="GO:0003677">
    <property type="term" value="F:DNA binding"/>
    <property type="evidence" value="ECO:0007669"/>
    <property type="project" value="UniProtKB-KW"/>
</dbReference>
<dbReference type="GO" id="GO:0003700">
    <property type="term" value="F:DNA-binding transcription factor activity"/>
    <property type="evidence" value="ECO:0007669"/>
    <property type="project" value="TreeGrafter"/>
</dbReference>
<dbReference type="CDD" id="cd00093">
    <property type="entry name" value="HTH_XRE"/>
    <property type="match status" value="1"/>
</dbReference>
<dbReference type="AlphaFoldDB" id="A0A1B7LVM9"/>
<protein>
    <recommendedName>
        <fullName evidence="3">HTH cro/C1-type domain-containing protein</fullName>
    </recommendedName>
</protein>
<dbReference type="PANTHER" id="PTHR46797:SF1">
    <property type="entry name" value="METHYLPHOSPHONATE SYNTHASE"/>
    <property type="match status" value="1"/>
</dbReference>
<dbReference type="STRING" id="1837282.A6F49_00610"/>
<dbReference type="Gene3D" id="1.10.260.40">
    <property type="entry name" value="lambda repressor-like DNA-binding domains"/>
    <property type="match status" value="1"/>
</dbReference>
<gene>
    <name evidence="4" type="ORF">A6F49_00610</name>
</gene>
<dbReference type="OrthoDB" id="5114244at2"/>
<dbReference type="EMBL" id="LXEY01000104">
    <property type="protein sequence ID" value="OAV53839.1"/>
    <property type="molecule type" value="Genomic_DNA"/>
</dbReference>
<dbReference type="Pfam" id="PF13560">
    <property type="entry name" value="HTH_31"/>
    <property type="match status" value="1"/>
</dbReference>
<proteinExistence type="predicted"/>
<feature type="domain" description="HTH cro/C1-type" evidence="3">
    <location>
        <begin position="46"/>
        <end position="100"/>
    </location>
</feature>
<name>A0A1B7LVM9_9MICC</name>
<dbReference type="PANTHER" id="PTHR46797">
    <property type="entry name" value="HTH-TYPE TRANSCRIPTIONAL REGULATOR"/>
    <property type="match status" value="1"/>
</dbReference>
<dbReference type="Proteomes" id="UP000078292">
    <property type="component" value="Unassembled WGS sequence"/>
</dbReference>
<dbReference type="SMART" id="SM00530">
    <property type="entry name" value="HTH_XRE"/>
    <property type="match status" value="1"/>
</dbReference>
<keyword evidence="1" id="KW-0238">DNA-binding</keyword>
<accession>A0A1B7LVM9</accession>
<dbReference type="InterPro" id="IPR050807">
    <property type="entry name" value="TransReg_Diox_bact_type"/>
</dbReference>
<dbReference type="RefSeq" id="WP_043055362.1">
    <property type="nucleotide sequence ID" value="NZ_LXEY01000104.1"/>
</dbReference>
<dbReference type="SUPFAM" id="SSF47413">
    <property type="entry name" value="lambda repressor-like DNA-binding domains"/>
    <property type="match status" value="1"/>
</dbReference>
<evidence type="ECO:0000313" key="4">
    <source>
        <dbReference type="EMBL" id="OAV53839.1"/>
    </source>
</evidence>
<evidence type="ECO:0000313" key="5">
    <source>
        <dbReference type="Proteomes" id="UP000078292"/>
    </source>
</evidence>
<keyword evidence="5" id="KW-1185">Reference proteome</keyword>
<dbReference type="GO" id="GO:0005829">
    <property type="term" value="C:cytosol"/>
    <property type="evidence" value="ECO:0007669"/>
    <property type="project" value="TreeGrafter"/>
</dbReference>